<dbReference type="Gene3D" id="1.10.260.40">
    <property type="entry name" value="lambda repressor-like DNA-binding domains"/>
    <property type="match status" value="1"/>
</dbReference>
<keyword evidence="2" id="KW-0238">DNA-binding</keyword>
<reference evidence="6 7" key="1">
    <citation type="journal article" date="2021" name="J. Biosci. Bioeng.">
        <title>Identification and characterization of a chc gene cluster responsible for the aromatization pathway of cyclohexanecarboxylate degradation in Sinomonas cyclohexanicum ATCC 51369.</title>
        <authorList>
            <person name="Yamamoto T."/>
            <person name="Hasegawa Y."/>
            <person name="Lau P.C.K."/>
            <person name="Iwaki H."/>
        </authorList>
    </citation>
    <scope>NUCLEOTIDE SEQUENCE [LARGE SCALE GENOMIC DNA]</scope>
    <source>
        <strain evidence="6 7">ATCC 51369</strain>
    </source>
</reference>
<evidence type="ECO:0000256" key="4">
    <source>
        <dbReference type="SAM" id="MobiDB-lite"/>
    </source>
</evidence>
<dbReference type="Pfam" id="PF13377">
    <property type="entry name" value="Peripla_BP_3"/>
    <property type="match status" value="1"/>
</dbReference>
<organism evidence="6 7">
    <name type="scientific">Sinomonas cyclohexanicum</name>
    <name type="common">Corynebacterium cyclohexanicum</name>
    <dbReference type="NCBI Taxonomy" id="322009"/>
    <lineage>
        <taxon>Bacteria</taxon>
        <taxon>Bacillati</taxon>
        <taxon>Actinomycetota</taxon>
        <taxon>Actinomycetes</taxon>
        <taxon>Micrococcales</taxon>
        <taxon>Micrococcaceae</taxon>
        <taxon>Sinomonas</taxon>
    </lineage>
</organism>
<evidence type="ECO:0000256" key="2">
    <source>
        <dbReference type="ARBA" id="ARBA00023125"/>
    </source>
</evidence>
<dbReference type="PROSITE" id="PS00356">
    <property type="entry name" value="HTH_LACI_1"/>
    <property type="match status" value="1"/>
</dbReference>
<protein>
    <submittedName>
        <fullName evidence="6">LacI family transcriptional regulator</fullName>
    </submittedName>
</protein>
<dbReference type="EMBL" id="AP024525">
    <property type="protein sequence ID" value="BCT75118.1"/>
    <property type="molecule type" value="Genomic_DNA"/>
</dbReference>
<feature type="region of interest" description="Disordered" evidence="4">
    <location>
        <begin position="300"/>
        <end position="353"/>
    </location>
</feature>
<feature type="domain" description="HTH lacI-type" evidence="5">
    <location>
        <begin position="5"/>
        <end position="59"/>
    </location>
</feature>
<dbReference type="Proteomes" id="UP001319861">
    <property type="component" value="Chromosome"/>
</dbReference>
<dbReference type="PANTHER" id="PTHR30146:SF109">
    <property type="entry name" value="HTH-TYPE TRANSCRIPTIONAL REGULATOR GALS"/>
    <property type="match status" value="1"/>
</dbReference>
<dbReference type="Pfam" id="PF00356">
    <property type="entry name" value="LacI"/>
    <property type="match status" value="1"/>
</dbReference>
<keyword evidence="3" id="KW-0804">Transcription</keyword>
<dbReference type="InterPro" id="IPR000843">
    <property type="entry name" value="HTH_LacI"/>
</dbReference>
<name>A0ABM7PSD9_SINCY</name>
<dbReference type="PANTHER" id="PTHR30146">
    <property type="entry name" value="LACI-RELATED TRANSCRIPTIONAL REPRESSOR"/>
    <property type="match status" value="1"/>
</dbReference>
<dbReference type="InterPro" id="IPR028082">
    <property type="entry name" value="Peripla_BP_I"/>
</dbReference>
<keyword evidence="1" id="KW-0805">Transcription regulation</keyword>
<keyword evidence="7" id="KW-1185">Reference proteome</keyword>
<dbReference type="InterPro" id="IPR046335">
    <property type="entry name" value="LacI/GalR-like_sensor"/>
</dbReference>
<dbReference type="CDD" id="cd06267">
    <property type="entry name" value="PBP1_LacI_sugar_binding-like"/>
    <property type="match status" value="1"/>
</dbReference>
<accession>A0ABM7PSD9</accession>
<evidence type="ECO:0000256" key="1">
    <source>
        <dbReference type="ARBA" id="ARBA00023015"/>
    </source>
</evidence>
<evidence type="ECO:0000313" key="6">
    <source>
        <dbReference type="EMBL" id="BCT75118.1"/>
    </source>
</evidence>
<dbReference type="SUPFAM" id="SSF47413">
    <property type="entry name" value="lambda repressor-like DNA-binding domains"/>
    <property type="match status" value="1"/>
</dbReference>
<dbReference type="InterPro" id="IPR010982">
    <property type="entry name" value="Lambda_DNA-bd_dom_sf"/>
</dbReference>
<dbReference type="PROSITE" id="PS50932">
    <property type="entry name" value="HTH_LACI_2"/>
    <property type="match status" value="1"/>
</dbReference>
<dbReference type="Gene3D" id="3.40.50.2300">
    <property type="match status" value="2"/>
</dbReference>
<dbReference type="SMART" id="SM00354">
    <property type="entry name" value="HTH_LACI"/>
    <property type="match status" value="1"/>
</dbReference>
<sequence length="353" mass="35919">MAKSVTILDVAARAGVSKSAASLALRGTGYVSDAKRQAVLAAAAELGYRPNAAARAMGSARSGIVGLILDDLRNPWFVPAVEGLSEGLHEAGLSPLLGDWRLEGAALAERFLELRVEGLILVGTLDGAVALPEHGTVPVVQVGAASAQIAGASVVTNDDAEGARRVVRHLAALGHRRIAHLSAPGTAVGEARRAGFEDESRLAGLEAVTVPAGLTEEAGRRAALAALSTGPRPTALFAVNDMAAFGALSAAEELRLRVPGDLSLAGYDDTPASRLRAVGLTSVDNASREAGRVAARLLAERVGRGPRPRAAGPAQTEEGTGSAAAPPAVVLLEPELKVRTSTAPPPDAVGRTS</sequence>
<evidence type="ECO:0000259" key="5">
    <source>
        <dbReference type="PROSITE" id="PS50932"/>
    </source>
</evidence>
<dbReference type="SUPFAM" id="SSF53822">
    <property type="entry name" value="Periplasmic binding protein-like I"/>
    <property type="match status" value="1"/>
</dbReference>
<feature type="compositionally biased region" description="Low complexity" evidence="4">
    <location>
        <begin position="323"/>
        <end position="333"/>
    </location>
</feature>
<gene>
    <name evidence="6" type="primary">lacI</name>
    <name evidence="6" type="ORF">SCMU_09600</name>
</gene>
<evidence type="ECO:0000313" key="7">
    <source>
        <dbReference type="Proteomes" id="UP001319861"/>
    </source>
</evidence>
<evidence type="ECO:0000256" key="3">
    <source>
        <dbReference type="ARBA" id="ARBA00023163"/>
    </source>
</evidence>
<dbReference type="RefSeq" id="WP_229231896.1">
    <property type="nucleotide sequence ID" value="NZ_AP024525.1"/>
</dbReference>
<dbReference type="CDD" id="cd01392">
    <property type="entry name" value="HTH_LacI"/>
    <property type="match status" value="1"/>
</dbReference>
<proteinExistence type="predicted"/>